<organism evidence="1 2">
    <name type="scientific">Exiguobacterium indicum</name>
    <dbReference type="NCBI Taxonomy" id="296995"/>
    <lineage>
        <taxon>Bacteria</taxon>
        <taxon>Bacillati</taxon>
        <taxon>Bacillota</taxon>
        <taxon>Bacilli</taxon>
        <taxon>Bacillales</taxon>
        <taxon>Bacillales Family XII. Incertae Sedis</taxon>
        <taxon>Exiguobacterium</taxon>
    </lineage>
</organism>
<dbReference type="RefSeq" id="WP_058264968.1">
    <property type="nucleotide sequence ID" value="NZ_FMYN01000001.1"/>
</dbReference>
<dbReference type="EMBL" id="LNQL01000001">
    <property type="protein sequence ID" value="KSU50943.1"/>
    <property type="molecule type" value="Genomic_DNA"/>
</dbReference>
<protein>
    <submittedName>
        <fullName evidence="1">Uncharacterized protein</fullName>
    </submittedName>
</protein>
<evidence type="ECO:0000313" key="2">
    <source>
        <dbReference type="Proteomes" id="UP000053797"/>
    </source>
</evidence>
<dbReference type="AlphaFoldDB" id="A0A0V8GLF3"/>
<gene>
    <name evidence="1" type="ORF">AS033_06060</name>
</gene>
<name>A0A0V8GLF3_9BACL</name>
<comment type="caution">
    <text evidence="1">The sequence shown here is derived from an EMBL/GenBank/DDBJ whole genome shotgun (WGS) entry which is preliminary data.</text>
</comment>
<accession>A0A0V8GLF3</accession>
<dbReference type="OrthoDB" id="2431483at2"/>
<dbReference type="Proteomes" id="UP000053797">
    <property type="component" value="Unassembled WGS sequence"/>
</dbReference>
<sequence>MHILTTQLVEFILEKYQLNDYILYDSSYARDKMNDQTVYSFETFWIPRGASVIEEENGTMLPEGTVQISIDPVTKRTTTLSLQGPSSIYSVPNDLRDPTTRIAWIESETDMIHGTHFMLEEENETFFSYVSCYEGIRLTPGCFIHLTLTENGQLDELFLYGPHPLDHHVTQEPFALTLEDIDLLTKQQIKWFSYPKTGHQYAHSVVETFVTQKGSILVPSKLDFTSSIEVNDVLSWTGLPSSKKYERYSFQSGETVTANDVITQTEHPDFHPISQETVNACHTVIKDIIQNEYPADSGQWMIRYIYRQHPYLAVTLSRAHPTSYVDQQRRVTILLDEKTLDWISLTDDQELHTALASVTLPELEDDQQDVIFNALRPYLLLTPRYVFDVSKGHYVLCGLLDSNHAYLPATNEVVLLRDL</sequence>
<reference evidence="1 2" key="1">
    <citation type="journal article" date="2015" name="Int. J. Syst. Evol. Microbiol.">
        <title>Exiguobacterium enclense sp. nov., isolated from sediment.</title>
        <authorList>
            <person name="Dastager S.G."/>
            <person name="Mawlankar R."/>
            <person name="Sonalkar V.V."/>
            <person name="Thorat M.N."/>
            <person name="Mual P."/>
            <person name="Verma A."/>
            <person name="Krishnamurthi S."/>
            <person name="Tang S.K."/>
            <person name="Li W.J."/>
        </authorList>
    </citation>
    <scope>NUCLEOTIDE SEQUENCE [LARGE SCALE GENOMIC DNA]</scope>
    <source>
        <strain evidence="1 2">NIO-1109</strain>
    </source>
</reference>
<proteinExistence type="predicted"/>
<evidence type="ECO:0000313" key="1">
    <source>
        <dbReference type="EMBL" id="KSU50943.1"/>
    </source>
</evidence>